<protein>
    <submittedName>
        <fullName evidence="2">Holin</fullName>
    </submittedName>
</protein>
<dbReference type="Pfam" id="PF05106">
    <property type="entry name" value="Phage_holin_3_1"/>
    <property type="match status" value="1"/>
</dbReference>
<keyword evidence="1" id="KW-1133">Transmembrane helix</keyword>
<reference evidence="2" key="1">
    <citation type="journal article" date="2021" name="Proc. Natl. Acad. Sci. U.S.A.">
        <title>A Catalog of Tens of Thousands of Viruses from Human Metagenomes Reveals Hidden Associations with Chronic Diseases.</title>
        <authorList>
            <person name="Tisza M.J."/>
            <person name="Buck C.B."/>
        </authorList>
    </citation>
    <scope>NUCLEOTIDE SEQUENCE</scope>
    <source>
        <strain evidence="2">CtvyM23</strain>
    </source>
</reference>
<keyword evidence="1" id="KW-0812">Transmembrane</keyword>
<dbReference type="EMBL" id="BK014908">
    <property type="protein sequence ID" value="DAD81812.1"/>
    <property type="molecule type" value="Genomic_DNA"/>
</dbReference>
<feature type="transmembrane region" description="Helical" evidence="1">
    <location>
        <begin position="80"/>
        <end position="102"/>
    </location>
</feature>
<proteinExistence type="predicted"/>
<sequence>MGVNMIEPPKNLTSEQLFLFCGFISAVLSSLVRLMKNKANFTSFYCITRSVVDALTCALLSYGIFLILHQYWDISTSSMIFIGTFVGSLGSTTIITLASTALKKWIGSNENNQR</sequence>
<keyword evidence="1" id="KW-0472">Membrane</keyword>
<feature type="transmembrane region" description="Helical" evidence="1">
    <location>
        <begin position="47"/>
        <end position="68"/>
    </location>
</feature>
<evidence type="ECO:0000313" key="2">
    <source>
        <dbReference type="EMBL" id="DAD81812.1"/>
    </source>
</evidence>
<evidence type="ECO:0000256" key="1">
    <source>
        <dbReference type="SAM" id="Phobius"/>
    </source>
</evidence>
<name>A0A8S5MHW6_9CAUD</name>
<dbReference type="InterPro" id="IPR006481">
    <property type="entry name" value="Phage_lambda_GpS_holin"/>
</dbReference>
<feature type="transmembrane region" description="Helical" evidence="1">
    <location>
        <begin position="17"/>
        <end position="35"/>
    </location>
</feature>
<accession>A0A8S5MHW6</accession>
<organism evidence="2">
    <name type="scientific">Siphoviridae sp. ctvyM23</name>
    <dbReference type="NCBI Taxonomy" id="2826514"/>
    <lineage>
        <taxon>Viruses</taxon>
        <taxon>Duplodnaviria</taxon>
        <taxon>Heunggongvirae</taxon>
        <taxon>Uroviricota</taxon>
        <taxon>Caudoviricetes</taxon>
    </lineage>
</organism>